<evidence type="ECO:0000256" key="1">
    <source>
        <dbReference type="SAM" id="SignalP"/>
    </source>
</evidence>
<name>A0ABU1TK27_9FLAO</name>
<dbReference type="InterPro" id="IPR031815">
    <property type="entry name" value="DUF5074"/>
</dbReference>
<accession>A0ABU1TK27</accession>
<dbReference type="InterPro" id="IPR015943">
    <property type="entry name" value="WD40/YVTN_repeat-like_dom_sf"/>
</dbReference>
<dbReference type="Gene3D" id="2.130.10.10">
    <property type="entry name" value="YVTN repeat-like/Quinoprotein amine dehydrogenase"/>
    <property type="match status" value="1"/>
</dbReference>
<sequence>MKKLNRFFLLLIATSLFVSCSNDDNGNPDVSLGEYDNGFFVLNEGNSNLSSASVTFISNSGLIEQDVFGNVNPGAVSNGTLLQSIFFDDTRAFIISGGSNKVTVVNRYTFEFIATVDTDFASPRYGAVINGKAYVTNYNDFSIGTDDFLTVIDLSTYSTSKVPLNNWSEKVIEENGKLYIANGFYGSGTSITVFNPANTTSTTTIELGFSPNSLEEKDGMLYVMGDGKLAKINLATNQIAGNTITFPEAQAEAKNLNIENDKIYYTSGTSVFVMNINATTAPTTSLFSYESTSEWGGMYGFAVNDDKIYVAEGGDFASDSEVYVYSLTGTLLNTFGAGVGPNGFYFND</sequence>
<dbReference type="PROSITE" id="PS51257">
    <property type="entry name" value="PROKAR_LIPOPROTEIN"/>
    <property type="match status" value="1"/>
</dbReference>
<keyword evidence="3" id="KW-1185">Reference proteome</keyword>
<dbReference type="SUPFAM" id="SSF51004">
    <property type="entry name" value="C-terminal (heme d1) domain of cytochrome cd1-nitrite reductase"/>
    <property type="match status" value="1"/>
</dbReference>
<feature type="signal peptide" evidence="1">
    <location>
        <begin position="1"/>
        <end position="20"/>
    </location>
</feature>
<reference evidence="2 3" key="1">
    <citation type="submission" date="2023-07" db="EMBL/GenBank/DDBJ databases">
        <title>Sorghum-associated microbial communities from plants grown in Nebraska, USA.</title>
        <authorList>
            <person name="Schachtman D."/>
        </authorList>
    </citation>
    <scope>NUCLEOTIDE SEQUENCE [LARGE SCALE GENOMIC DNA]</scope>
    <source>
        <strain evidence="2 3">3773</strain>
    </source>
</reference>
<dbReference type="PANTHER" id="PTHR47197:SF3">
    <property type="entry name" value="DIHYDRO-HEME D1 DEHYDROGENASE"/>
    <property type="match status" value="1"/>
</dbReference>
<dbReference type="Pfam" id="PF16819">
    <property type="entry name" value="DUF5074"/>
    <property type="match status" value="1"/>
</dbReference>
<keyword evidence="1" id="KW-0732">Signal</keyword>
<comment type="caution">
    <text evidence="2">The sequence shown here is derived from an EMBL/GenBank/DDBJ whole genome shotgun (WGS) entry which is preliminary data.</text>
</comment>
<dbReference type="InterPro" id="IPR011048">
    <property type="entry name" value="Haem_d1_sf"/>
</dbReference>
<evidence type="ECO:0000313" key="3">
    <source>
        <dbReference type="Proteomes" id="UP001255185"/>
    </source>
</evidence>
<evidence type="ECO:0008006" key="4">
    <source>
        <dbReference type="Google" id="ProtNLM"/>
    </source>
</evidence>
<gene>
    <name evidence="2" type="ORF">J2X31_000184</name>
</gene>
<dbReference type="InterPro" id="IPR051200">
    <property type="entry name" value="Host-pathogen_enzymatic-act"/>
</dbReference>
<dbReference type="PANTHER" id="PTHR47197">
    <property type="entry name" value="PROTEIN NIRF"/>
    <property type="match status" value="1"/>
</dbReference>
<dbReference type="RefSeq" id="WP_310023651.1">
    <property type="nucleotide sequence ID" value="NZ_JAVDVI010000001.1"/>
</dbReference>
<organism evidence="2 3">
    <name type="scientific">Flavobacterium arsenatis</name>
    <dbReference type="NCBI Taxonomy" id="1484332"/>
    <lineage>
        <taxon>Bacteria</taxon>
        <taxon>Pseudomonadati</taxon>
        <taxon>Bacteroidota</taxon>
        <taxon>Flavobacteriia</taxon>
        <taxon>Flavobacteriales</taxon>
        <taxon>Flavobacteriaceae</taxon>
        <taxon>Flavobacterium</taxon>
    </lineage>
</organism>
<dbReference type="Proteomes" id="UP001255185">
    <property type="component" value="Unassembled WGS sequence"/>
</dbReference>
<dbReference type="EMBL" id="JAVDVI010000001">
    <property type="protein sequence ID" value="MDR6966191.1"/>
    <property type="molecule type" value="Genomic_DNA"/>
</dbReference>
<evidence type="ECO:0000313" key="2">
    <source>
        <dbReference type="EMBL" id="MDR6966191.1"/>
    </source>
</evidence>
<proteinExistence type="predicted"/>
<protein>
    <recommendedName>
        <fullName evidence="4">Lipoprotein</fullName>
    </recommendedName>
</protein>
<feature type="chain" id="PRO_5046195738" description="Lipoprotein" evidence="1">
    <location>
        <begin position="21"/>
        <end position="348"/>
    </location>
</feature>